<dbReference type="GO" id="GO:0051301">
    <property type="term" value="P:cell division"/>
    <property type="evidence" value="ECO:0007669"/>
    <property type="project" value="UniProtKB-KW"/>
</dbReference>
<dbReference type="GO" id="GO:0000278">
    <property type="term" value="P:mitotic cell cycle"/>
    <property type="evidence" value="ECO:0007669"/>
    <property type="project" value="UniProtKB-ARBA"/>
</dbReference>
<comment type="catalytic activity">
    <reaction evidence="14">
        <text>L-threonyl-[protein] + ATP = O-phospho-L-threonyl-[protein] + ADP + H(+)</text>
        <dbReference type="Rhea" id="RHEA:46608"/>
        <dbReference type="Rhea" id="RHEA-COMP:11060"/>
        <dbReference type="Rhea" id="RHEA-COMP:11605"/>
        <dbReference type="ChEBI" id="CHEBI:15378"/>
        <dbReference type="ChEBI" id="CHEBI:30013"/>
        <dbReference type="ChEBI" id="CHEBI:30616"/>
        <dbReference type="ChEBI" id="CHEBI:61977"/>
        <dbReference type="ChEBI" id="CHEBI:456216"/>
        <dbReference type="EC" id="2.7.11.1"/>
    </reaction>
</comment>
<dbReference type="GO" id="GO:0004674">
    <property type="term" value="F:protein serine/threonine kinase activity"/>
    <property type="evidence" value="ECO:0007669"/>
    <property type="project" value="UniProtKB-KW"/>
</dbReference>
<comment type="subcellular location">
    <subcellularLocation>
        <location evidence="1">Nucleus</location>
    </subcellularLocation>
</comment>
<dbReference type="EC" id="2.7.11.1" evidence="3"/>
<keyword evidence="13" id="KW-0131">Cell cycle</keyword>
<dbReference type="OrthoDB" id="10250725at2759"/>
<dbReference type="GeneID" id="34612599"/>
<evidence type="ECO:0000256" key="15">
    <source>
        <dbReference type="ARBA" id="ARBA00048679"/>
    </source>
</evidence>
<dbReference type="InterPro" id="IPR050660">
    <property type="entry name" value="NEK_Ser/Thr_kinase"/>
</dbReference>
<dbReference type="Gene3D" id="3.30.200.20">
    <property type="entry name" value="Phosphorylase Kinase, domain 1"/>
    <property type="match status" value="2"/>
</dbReference>
<feature type="compositionally biased region" description="Polar residues" evidence="17">
    <location>
        <begin position="477"/>
        <end position="486"/>
    </location>
</feature>
<protein>
    <recommendedName>
        <fullName evidence="3">non-specific serine/threonine protein kinase</fullName>
        <ecNumber evidence="3">2.7.11.1</ecNumber>
    </recommendedName>
</protein>
<evidence type="ECO:0000313" key="19">
    <source>
        <dbReference type="EMBL" id="OJJ43075.1"/>
    </source>
</evidence>
<comment type="similarity">
    <text evidence="2">Belongs to the protein kinase superfamily. CAMK Ser/Thr protein kinase family.</text>
</comment>
<evidence type="ECO:0000256" key="11">
    <source>
        <dbReference type="ARBA" id="ARBA00022840"/>
    </source>
</evidence>
<evidence type="ECO:0000256" key="4">
    <source>
        <dbReference type="ARBA" id="ARBA00022527"/>
    </source>
</evidence>
<keyword evidence="11" id="KW-0067">ATP-binding</keyword>
<feature type="region of interest" description="Disordered" evidence="17">
    <location>
        <begin position="549"/>
        <end position="627"/>
    </location>
</feature>
<evidence type="ECO:0000313" key="20">
    <source>
        <dbReference type="Proteomes" id="UP000184188"/>
    </source>
</evidence>
<evidence type="ECO:0000256" key="5">
    <source>
        <dbReference type="ARBA" id="ARBA00022553"/>
    </source>
</evidence>
<dbReference type="GO" id="GO:0044732">
    <property type="term" value="C:mitotic spindle pole body"/>
    <property type="evidence" value="ECO:0007669"/>
    <property type="project" value="TreeGrafter"/>
</dbReference>
<evidence type="ECO:0000256" key="13">
    <source>
        <dbReference type="ARBA" id="ARBA00023306"/>
    </source>
</evidence>
<evidence type="ECO:0000256" key="16">
    <source>
        <dbReference type="SAM" id="Coils"/>
    </source>
</evidence>
<evidence type="ECO:0000256" key="8">
    <source>
        <dbReference type="ARBA" id="ARBA00022741"/>
    </source>
</evidence>
<feature type="compositionally biased region" description="Low complexity" evidence="17">
    <location>
        <begin position="464"/>
        <end position="476"/>
    </location>
</feature>
<dbReference type="EMBL" id="KV878354">
    <property type="protein sequence ID" value="OJJ43075.1"/>
    <property type="molecule type" value="Genomic_DNA"/>
</dbReference>
<dbReference type="FunFam" id="1.10.510.10:FF:000697">
    <property type="entry name" value="G2-specific protein kinase nimA"/>
    <property type="match status" value="1"/>
</dbReference>
<proteinExistence type="inferred from homology"/>
<evidence type="ECO:0000259" key="18">
    <source>
        <dbReference type="PROSITE" id="PS50011"/>
    </source>
</evidence>
<dbReference type="PANTHER" id="PTHR43671">
    <property type="entry name" value="SERINE/THREONINE-PROTEIN KINASE NEK"/>
    <property type="match status" value="1"/>
</dbReference>
<dbReference type="SMART" id="SM00220">
    <property type="entry name" value="S_TKc"/>
    <property type="match status" value="1"/>
</dbReference>
<feature type="region of interest" description="Disordered" evidence="17">
    <location>
        <begin position="395"/>
        <end position="532"/>
    </location>
</feature>
<gene>
    <name evidence="19" type="ORF">ASPZODRAFT_154813</name>
</gene>
<dbReference type="SUPFAM" id="SSF56112">
    <property type="entry name" value="Protein kinase-like (PK-like)"/>
    <property type="match status" value="1"/>
</dbReference>
<dbReference type="Gene3D" id="1.10.510.10">
    <property type="entry name" value="Transferase(Phosphotransferase) domain 1"/>
    <property type="match status" value="1"/>
</dbReference>
<keyword evidence="9" id="KW-0498">Mitosis</keyword>
<sequence>MAIALAESDKYEVLEKIGSGSFGIIRKVKRKTDGFILCRKEINYIKMSQKEREQLTAEFNILSSLRHPNIVAYYHREHLKASQDLYLYMEYCDGGDLSMVIKNLKKANKYADEDFVWRILSQLATALYRCHYGADAPEVGSNILGPSPKPSGLKGKQAQVMILHRDLKPENIFLGGDNTVKLGDFGLSKLMHSHDFASTYVGTPFYMSPEICAAEKYTLQSDIWAVGCIMYELCQREPPFNARTHIQLVQKIREGKFAPLPDVYSPELKNVIASCLRVNPDHRPDTATLLNLPIIRLMRKEREVVDVGKTLRKREEVAIQKMKEMEQAFAKVEKERQQMRSEIESTVRREWEVKARLEIDRQVQMELDRLRKRFESEVQDKVAAELEKLKKTREDTAFRTSAHGSQSSTSTSEESDLSSATDITNLSLESPTSNMKPLKKETRTPFTRSKTVIESPIDVQMAEPSPISIASLSLSPRRTSGTSSGKNIFAEAERQKAKWEPTLAYSDDEDDTPDLPSPTRPKVKPDPFKAPHRPLLRQNTAAMMQKLSTQPPLFPSNSSRLPQMSTGMATSSETRHNLGESREPRQRSPHRRLSKIPSSANLAADAGSPTRKSASKQHSSKSNGGGEEMFKAVMQRNMGGRTLVELAQARAGGRPVDEFKRCASDSRASTSSAMKASAREPPAVWDPERDEMPSPFLARGKKVIRNLR</sequence>
<keyword evidence="8" id="KW-0547">Nucleotide-binding</keyword>
<dbReference type="PROSITE" id="PS00108">
    <property type="entry name" value="PROTEIN_KINASE_ST"/>
    <property type="match status" value="1"/>
</dbReference>
<evidence type="ECO:0000256" key="12">
    <source>
        <dbReference type="ARBA" id="ARBA00023242"/>
    </source>
</evidence>
<evidence type="ECO:0000256" key="9">
    <source>
        <dbReference type="ARBA" id="ARBA00022776"/>
    </source>
</evidence>
<keyword evidence="5" id="KW-0597">Phosphoprotein</keyword>
<dbReference type="GO" id="GO:0007059">
    <property type="term" value="P:chromosome segregation"/>
    <property type="evidence" value="ECO:0007669"/>
    <property type="project" value="TreeGrafter"/>
</dbReference>
<keyword evidence="20" id="KW-1185">Reference proteome</keyword>
<evidence type="ECO:0000256" key="17">
    <source>
        <dbReference type="SAM" id="MobiDB-lite"/>
    </source>
</evidence>
<keyword evidence="4" id="KW-0723">Serine/threonine-protein kinase</keyword>
<dbReference type="InterPro" id="IPR008271">
    <property type="entry name" value="Ser/Thr_kinase_AS"/>
</dbReference>
<feature type="coiled-coil region" evidence="16">
    <location>
        <begin position="315"/>
        <end position="387"/>
    </location>
</feature>
<feature type="compositionally biased region" description="Basic and acidic residues" evidence="17">
    <location>
        <begin position="573"/>
        <end position="586"/>
    </location>
</feature>
<dbReference type="VEuPathDB" id="FungiDB:ASPZODRAFT_154813"/>
<dbReference type="STRING" id="1073090.A0A1L9S7D3"/>
<evidence type="ECO:0000256" key="10">
    <source>
        <dbReference type="ARBA" id="ARBA00022777"/>
    </source>
</evidence>
<feature type="compositionally biased region" description="Low complexity" evidence="17">
    <location>
        <begin position="400"/>
        <end position="422"/>
    </location>
</feature>
<keyword evidence="10" id="KW-0418">Kinase</keyword>
<keyword evidence="16" id="KW-0175">Coiled coil</keyword>
<evidence type="ECO:0000256" key="3">
    <source>
        <dbReference type="ARBA" id="ARBA00012513"/>
    </source>
</evidence>
<dbReference type="PROSITE" id="PS50011">
    <property type="entry name" value="PROTEIN_KINASE_DOM"/>
    <property type="match status" value="1"/>
</dbReference>
<dbReference type="InterPro" id="IPR000719">
    <property type="entry name" value="Prot_kinase_dom"/>
</dbReference>
<dbReference type="GO" id="GO:0005634">
    <property type="term" value="C:nucleus"/>
    <property type="evidence" value="ECO:0007669"/>
    <property type="project" value="UniProtKB-SubCell"/>
</dbReference>
<feature type="region of interest" description="Disordered" evidence="17">
    <location>
        <begin position="657"/>
        <end position="694"/>
    </location>
</feature>
<feature type="compositionally biased region" description="Polar residues" evidence="17">
    <location>
        <begin position="549"/>
        <end position="572"/>
    </location>
</feature>
<dbReference type="AlphaFoldDB" id="A0A1L9S7D3"/>
<comment type="catalytic activity">
    <reaction evidence="15">
        <text>L-seryl-[protein] + ATP = O-phospho-L-seryl-[protein] + ADP + H(+)</text>
        <dbReference type="Rhea" id="RHEA:17989"/>
        <dbReference type="Rhea" id="RHEA-COMP:9863"/>
        <dbReference type="Rhea" id="RHEA-COMP:11604"/>
        <dbReference type="ChEBI" id="CHEBI:15378"/>
        <dbReference type="ChEBI" id="CHEBI:29999"/>
        <dbReference type="ChEBI" id="CHEBI:30616"/>
        <dbReference type="ChEBI" id="CHEBI:83421"/>
        <dbReference type="ChEBI" id="CHEBI:456216"/>
        <dbReference type="EC" id="2.7.11.1"/>
    </reaction>
</comment>
<evidence type="ECO:0000256" key="2">
    <source>
        <dbReference type="ARBA" id="ARBA00006692"/>
    </source>
</evidence>
<dbReference type="RefSeq" id="XP_022577585.1">
    <property type="nucleotide sequence ID" value="XM_022726135.1"/>
</dbReference>
<dbReference type="Proteomes" id="UP000184188">
    <property type="component" value="Unassembled WGS sequence"/>
</dbReference>
<dbReference type="FunFam" id="3.30.200.20:FF:000369">
    <property type="entry name" value="G2-specific protein kinase NimA"/>
    <property type="match status" value="1"/>
</dbReference>
<dbReference type="FunFam" id="3.30.200.20:FF:000151">
    <property type="entry name" value="G2-specific protein kinase nimA"/>
    <property type="match status" value="1"/>
</dbReference>
<feature type="domain" description="Protein kinase" evidence="18">
    <location>
        <begin position="11"/>
        <end position="295"/>
    </location>
</feature>
<reference evidence="20" key="1">
    <citation type="journal article" date="2017" name="Genome Biol.">
        <title>Comparative genomics reveals high biological diversity and specific adaptations in the industrially and medically important fungal genus Aspergillus.</title>
        <authorList>
            <person name="de Vries R.P."/>
            <person name="Riley R."/>
            <person name="Wiebenga A."/>
            <person name="Aguilar-Osorio G."/>
            <person name="Amillis S."/>
            <person name="Uchima C.A."/>
            <person name="Anderluh G."/>
            <person name="Asadollahi M."/>
            <person name="Askin M."/>
            <person name="Barry K."/>
            <person name="Battaglia E."/>
            <person name="Bayram O."/>
            <person name="Benocci T."/>
            <person name="Braus-Stromeyer S.A."/>
            <person name="Caldana C."/>
            <person name="Canovas D."/>
            <person name="Cerqueira G.C."/>
            <person name="Chen F."/>
            <person name="Chen W."/>
            <person name="Choi C."/>
            <person name="Clum A."/>
            <person name="Dos Santos R.A."/>
            <person name="Damasio A.R."/>
            <person name="Diallinas G."/>
            <person name="Emri T."/>
            <person name="Fekete E."/>
            <person name="Flipphi M."/>
            <person name="Freyberg S."/>
            <person name="Gallo A."/>
            <person name="Gournas C."/>
            <person name="Habgood R."/>
            <person name="Hainaut M."/>
            <person name="Harispe M.L."/>
            <person name="Henrissat B."/>
            <person name="Hilden K.S."/>
            <person name="Hope R."/>
            <person name="Hossain A."/>
            <person name="Karabika E."/>
            <person name="Karaffa L."/>
            <person name="Karanyi Z."/>
            <person name="Krasevec N."/>
            <person name="Kuo A."/>
            <person name="Kusch H."/>
            <person name="LaButti K."/>
            <person name="Lagendijk E.L."/>
            <person name="Lapidus A."/>
            <person name="Levasseur A."/>
            <person name="Lindquist E."/>
            <person name="Lipzen A."/>
            <person name="Logrieco A.F."/>
            <person name="MacCabe A."/>
            <person name="Maekelae M.R."/>
            <person name="Malavazi I."/>
            <person name="Melin P."/>
            <person name="Meyer V."/>
            <person name="Mielnichuk N."/>
            <person name="Miskei M."/>
            <person name="Molnar A.P."/>
            <person name="Mule G."/>
            <person name="Ngan C.Y."/>
            <person name="Orejas M."/>
            <person name="Orosz E."/>
            <person name="Ouedraogo J.P."/>
            <person name="Overkamp K.M."/>
            <person name="Park H.-S."/>
            <person name="Perrone G."/>
            <person name="Piumi F."/>
            <person name="Punt P.J."/>
            <person name="Ram A.F."/>
            <person name="Ramon A."/>
            <person name="Rauscher S."/>
            <person name="Record E."/>
            <person name="Riano-Pachon D.M."/>
            <person name="Robert V."/>
            <person name="Roehrig J."/>
            <person name="Ruller R."/>
            <person name="Salamov A."/>
            <person name="Salih N.S."/>
            <person name="Samson R.A."/>
            <person name="Sandor E."/>
            <person name="Sanguinetti M."/>
            <person name="Schuetze T."/>
            <person name="Sepcic K."/>
            <person name="Shelest E."/>
            <person name="Sherlock G."/>
            <person name="Sophianopoulou V."/>
            <person name="Squina F.M."/>
            <person name="Sun H."/>
            <person name="Susca A."/>
            <person name="Todd R.B."/>
            <person name="Tsang A."/>
            <person name="Unkles S.E."/>
            <person name="van de Wiele N."/>
            <person name="van Rossen-Uffink D."/>
            <person name="Oliveira J.V."/>
            <person name="Vesth T.C."/>
            <person name="Visser J."/>
            <person name="Yu J.-H."/>
            <person name="Zhou M."/>
            <person name="Andersen M.R."/>
            <person name="Archer D.B."/>
            <person name="Baker S.E."/>
            <person name="Benoit I."/>
            <person name="Brakhage A.A."/>
            <person name="Braus G.H."/>
            <person name="Fischer R."/>
            <person name="Frisvad J.C."/>
            <person name="Goldman G.H."/>
            <person name="Houbraken J."/>
            <person name="Oakley B."/>
            <person name="Pocsi I."/>
            <person name="Scazzocchio C."/>
            <person name="Seiboth B."/>
            <person name="vanKuyk P.A."/>
            <person name="Wortman J."/>
            <person name="Dyer P.S."/>
            <person name="Grigoriev I.V."/>
        </authorList>
    </citation>
    <scope>NUCLEOTIDE SEQUENCE [LARGE SCALE GENOMIC DNA]</scope>
    <source>
        <strain evidence="20">CBS 506.65</strain>
    </source>
</reference>
<dbReference type="Pfam" id="PF00069">
    <property type="entry name" value="Pkinase"/>
    <property type="match status" value="2"/>
</dbReference>
<evidence type="ECO:0000256" key="7">
    <source>
        <dbReference type="ARBA" id="ARBA00022679"/>
    </source>
</evidence>
<evidence type="ECO:0000256" key="1">
    <source>
        <dbReference type="ARBA" id="ARBA00004123"/>
    </source>
</evidence>
<evidence type="ECO:0000256" key="6">
    <source>
        <dbReference type="ARBA" id="ARBA00022618"/>
    </source>
</evidence>
<keyword evidence="6" id="KW-0132">Cell division</keyword>
<dbReference type="GO" id="GO:0005524">
    <property type="term" value="F:ATP binding"/>
    <property type="evidence" value="ECO:0007669"/>
    <property type="project" value="UniProtKB-KW"/>
</dbReference>
<organism evidence="19 20">
    <name type="scientific">Penicilliopsis zonata CBS 506.65</name>
    <dbReference type="NCBI Taxonomy" id="1073090"/>
    <lineage>
        <taxon>Eukaryota</taxon>
        <taxon>Fungi</taxon>
        <taxon>Dikarya</taxon>
        <taxon>Ascomycota</taxon>
        <taxon>Pezizomycotina</taxon>
        <taxon>Eurotiomycetes</taxon>
        <taxon>Eurotiomycetidae</taxon>
        <taxon>Eurotiales</taxon>
        <taxon>Aspergillaceae</taxon>
        <taxon>Penicilliopsis</taxon>
    </lineage>
</organism>
<keyword evidence="7" id="KW-0808">Transferase</keyword>
<accession>A0A1L9S7D3</accession>
<dbReference type="GO" id="GO:0005737">
    <property type="term" value="C:cytoplasm"/>
    <property type="evidence" value="ECO:0007669"/>
    <property type="project" value="TreeGrafter"/>
</dbReference>
<dbReference type="PANTHER" id="PTHR43671:SF13">
    <property type="entry name" value="SERINE_THREONINE-PROTEIN KINASE NEK2"/>
    <property type="match status" value="1"/>
</dbReference>
<dbReference type="CDD" id="cd08217">
    <property type="entry name" value="STKc_Nek2"/>
    <property type="match status" value="1"/>
</dbReference>
<keyword evidence="12" id="KW-0539">Nucleus</keyword>
<dbReference type="InterPro" id="IPR011009">
    <property type="entry name" value="Kinase-like_dom_sf"/>
</dbReference>
<feature type="compositionally biased region" description="Polar residues" evidence="17">
    <location>
        <begin position="423"/>
        <end position="435"/>
    </location>
</feature>
<name>A0A1L9S7D3_9EURO</name>
<evidence type="ECO:0000256" key="14">
    <source>
        <dbReference type="ARBA" id="ARBA00047899"/>
    </source>
</evidence>